<evidence type="ECO:0000256" key="14">
    <source>
        <dbReference type="ARBA" id="ARBA00049949"/>
    </source>
</evidence>
<dbReference type="InterPro" id="IPR014001">
    <property type="entry name" value="Helicase_ATP-bd"/>
</dbReference>
<keyword evidence="3" id="KW-0507">mRNA processing</keyword>
<dbReference type="VEuPathDB" id="VectorBase:ADAR2_005692"/>
<feature type="region of interest" description="Disordered" evidence="18">
    <location>
        <begin position="998"/>
        <end position="1025"/>
    </location>
</feature>
<dbReference type="GO" id="GO:0005681">
    <property type="term" value="C:spliceosomal complex"/>
    <property type="evidence" value="ECO:0007669"/>
    <property type="project" value="UniProtKB-KW"/>
</dbReference>
<evidence type="ECO:0000259" key="20">
    <source>
        <dbReference type="PROSITE" id="PS51194"/>
    </source>
</evidence>
<dbReference type="GO" id="GO:0016787">
    <property type="term" value="F:hydrolase activity"/>
    <property type="evidence" value="ECO:0007669"/>
    <property type="project" value="UniProtKB-KW"/>
</dbReference>
<feature type="compositionally biased region" description="Pro residues" evidence="18">
    <location>
        <begin position="1011"/>
        <end position="1022"/>
    </location>
</feature>
<evidence type="ECO:0000256" key="12">
    <source>
        <dbReference type="ARBA" id="ARBA00038511"/>
    </source>
</evidence>
<dbReference type="HOGENOM" id="CLU_003041_0_0_1"/>
<dbReference type="GO" id="GO:0003724">
    <property type="term" value="F:RNA helicase activity"/>
    <property type="evidence" value="ECO:0007669"/>
    <property type="project" value="UniProtKB-EC"/>
</dbReference>
<accession>W5JBA8</accession>
<dbReference type="Pfam" id="PF23469">
    <property type="entry name" value="KH_12"/>
    <property type="match status" value="1"/>
</dbReference>
<evidence type="ECO:0000256" key="4">
    <source>
        <dbReference type="ARBA" id="ARBA00022728"/>
    </source>
</evidence>
<comment type="subcellular location">
    <subcellularLocation>
        <location evidence="1">Nucleus speckle</location>
    </subcellularLocation>
</comment>
<dbReference type="PROSITE" id="PS51194">
    <property type="entry name" value="HELICASE_CTER"/>
    <property type="match status" value="1"/>
</dbReference>
<keyword evidence="5" id="KW-0547">Nucleotide-binding</keyword>
<dbReference type="FunFam" id="3.40.50.300:FF:000584">
    <property type="entry name" value="probable ATP-dependent RNA helicase DDX46"/>
    <property type="match status" value="1"/>
</dbReference>
<sequence length="1210" mass="135640">MLDKKYALCRVKGNIFIKNQNFELKSGDNPCKLASLATTAAIPIGEKCRESGKPWKLRSNPRNEEANRRKRLNGSNDHSLSICLANPLTDCPRPTNTPKLHRFRGPPAWTSLPVMTRTGENGKERRRSRSKSVSPERKKKRSRSHDRSSKSSTSRSSANNHTGGSGQSGSSVGNGRSGRSERSHREDHREREKEREKERDRELDKEREKEAARKREREKEREKLREQATKYAQSVSSNNAAAAAAAAPTAATKQSKFDQMPPGMMAPPPLLPPTVVVVEKLADEKRPVPLMPLVPPKEKPKEEVYEVPAAPIDKEEEQRRLEQEMTKRRERIERWRAERNKKELEIKKPLPVIVPSSSLSAKKWSLEDDEEDEELDDGKDKTGENAVPEEEEIDPLDAYMRDVNEEVRKVNKLANPMPKSDGKSSGTTGGVTIITGVAKQKTEAKKGELIEQNQDGLEYSSEEEQEDIKDTAANLANKQKKELAKIDHSGINYLPFRKLFYVEVPEIARMTQTEVDAYKKELEGIAVKGKGCPKPIKTWAHCGVSRKEFEVLRKLGFEKPTPIQCQAIPAIMSGRDLIGIAKTGSGKTLAFILPMFRHILDQPPLEDGDGPIAIIMTPTRELCMQIGKDIKKFSKSLNLRTVCVYGGTGISEQIAELKRGAEIIVCTPGRMIDMLAANSGRVTNLRRVTYIVLDEADRMFDMGFEPQVMRIIDNIRPDRQTVMFSATFPRQMEALARRILKKPIEVQVGGRSVVCKEVEQHVVVLEDEAKFFKLLELLGLYQEQGSIIVFVDKQENADILLKDLMKASYACMSLHGGIDQFDRDSTMNDFKQGRVKLLIATSVAARGLDVKQLILVVNYDCPNHYEDYVHRCGRTGRAGNKGFAWTFLTPEQGRYAGDIIRALELSGGTVPEDLRQLWDTYKSAQEAEGKKVHTGGGFSGKGFKFDAQEAAAVNERKKMQKAALGLQDSDDEEDLEQDIDQQIESMFATKRIVKEVEAPSNNSNANREQPNNPPPAPAPPVPTVTHSDKLELAKRLASKINLQKTLGVDSKVATQQAAEAILKGANTQQLITAKTVAEQLAAKLNNKLNYQPKDEEEPVVETNEQVFRKYEEELEINDFPQQARWKVTSKEALAQISEYSEAGLTVRGTYVPPGKNPPDGERKLYLAIESCNELAVTKAKREITRLIKEELLKLQASSHHVINKARYKVL</sequence>
<evidence type="ECO:0000256" key="6">
    <source>
        <dbReference type="ARBA" id="ARBA00022801"/>
    </source>
</evidence>
<dbReference type="InterPro" id="IPR027417">
    <property type="entry name" value="P-loop_NTPase"/>
</dbReference>
<dbReference type="STRING" id="43151.W5JBA8"/>
<dbReference type="SMART" id="SM00487">
    <property type="entry name" value="DEXDc"/>
    <property type="match status" value="1"/>
</dbReference>
<dbReference type="GO" id="GO:0003676">
    <property type="term" value="F:nucleic acid binding"/>
    <property type="evidence" value="ECO:0007669"/>
    <property type="project" value="InterPro"/>
</dbReference>
<evidence type="ECO:0000256" key="3">
    <source>
        <dbReference type="ARBA" id="ARBA00022664"/>
    </source>
</evidence>
<keyword evidence="6" id="KW-0378">Hydrolase</keyword>
<dbReference type="OMA" id="NAEMSME"/>
<dbReference type="EnsemblMetazoa" id="ADAC007683-RA">
    <property type="protein sequence ID" value="ADAC007683-PA"/>
    <property type="gene ID" value="ADAC007683"/>
</dbReference>
<comment type="catalytic activity">
    <reaction evidence="13">
        <text>ATP + H2O = ADP + phosphate + H(+)</text>
        <dbReference type="Rhea" id="RHEA:13065"/>
        <dbReference type="ChEBI" id="CHEBI:15377"/>
        <dbReference type="ChEBI" id="CHEBI:15378"/>
        <dbReference type="ChEBI" id="CHEBI:30616"/>
        <dbReference type="ChEBI" id="CHEBI:43474"/>
        <dbReference type="ChEBI" id="CHEBI:456216"/>
        <dbReference type="EC" id="3.6.4.13"/>
    </reaction>
</comment>
<reference evidence="23" key="4">
    <citation type="submission" date="2015-06" db="UniProtKB">
        <authorList>
            <consortium name="EnsemblMetazoa"/>
        </authorList>
    </citation>
    <scope>IDENTIFICATION</scope>
</reference>
<keyword evidence="9" id="KW-0175">Coiled coil</keyword>
<dbReference type="Pfam" id="PF00271">
    <property type="entry name" value="Helicase_C"/>
    <property type="match status" value="1"/>
</dbReference>
<dbReference type="EMBL" id="ADMH02001880">
    <property type="protein sequence ID" value="ETN60688.1"/>
    <property type="molecule type" value="Genomic_DNA"/>
</dbReference>
<evidence type="ECO:0000259" key="19">
    <source>
        <dbReference type="PROSITE" id="PS51192"/>
    </source>
</evidence>
<dbReference type="CDD" id="cd17953">
    <property type="entry name" value="DEADc_DDX46"/>
    <property type="match status" value="1"/>
</dbReference>
<dbReference type="InterPro" id="IPR011545">
    <property type="entry name" value="DEAD/DEAH_box_helicase_dom"/>
</dbReference>
<dbReference type="SUPFAM" id="SSF52540">
    <property type="entry name" value="P-loop containing nucleoside triphosphate hydrolases"/>
    <property type="match status" value="2"/>
</dbReference>
<dbReference type="InterPro" id="IPR056149">
    <property type="entry name" value="PRP5/DDX46/KHDC4_KH"/>
</dbReference>
<keyword evidence="24" id="KW-1185">Reference proteome</keyword>
<evidence type="ECO:0000256" key="10">
    <source>
        <dbReference type="ARBA" id="ARBA00023187"/>
    </source>
</evidence>
<keyword evidence="7 22" id="KW-0347">Helicase</keyword>
<dbReference type="Proteomes" id="UP000000673">
    <property type="component" value="Unassembled WGS sequence"/>
</dbReference>
<name>W5JBA8_ANODA</name>
<feature type="domain" description="Helicase C-terminal" evidence="20">
    <location>
        <begin position="757"/>
        <end position="918"/>
    </location>
</feature>
<evidence type="ECO:0000256" key="8">
    <source>
        <dbReference type="ARBA" id="ARBA00022840"/>
    </source>
</evidence>
<feature type="region of interest" description="Disordered" evidence="18">
    <location>
        <begin position="442"/>
        <end position="466"/>
    </location>
</feature>
<dbReference type="GO" id="GO:0005524">
    <property type="term" value="F:ATP binding"/>
    <property type="evidence" value="ECO:0007669"/>
    <property type="project" value="UniProtKB-KW"/>
</dbReference>
<keyword evidence="10" id="KW-0508">mRNA splicing</keyword>
<evidence type="ECO:0000256" key="7">
    <source>
        <dbReference type="ARBA" id="ARBA00022806"/>
    </source>
</evidence>
<gene>
    <name evidence="22" type="ORF">AND_007683</name>
</gene>
<keyword evidence="8" id="KW-0067">ATP-binding</keyword>
<protein>
    <recommendedName>
        <fullName evidence="15">Probable ATP-dependent RNA helicase DDX46</fullName>
        <ecNumber evidence="2">3.6.4.13</ecNumber>
    </recommendedName>
    <alternativeName>
        <fullName evidence="16">DEAD box protein 46</fullName>
    </alternativeName>
</protein>
<dbReference type="PROSITE" id="PS51192">
    <property type="entry name" value="HELICASE_ATP_BIND_1"/>
    <property type="match status" value="1"/>
</dbReference>
<dbReference type="VEuPathDB" id="VectorBase:ADAC007683"/>
<dbReference type="Gene3D" id="3.40.50.300">
    <property type="entry name" value="P-loop containing nucleotide triphosphate hydrolases"/>
    <property type="match status" value="2"/>
</dbReference>
<dbReference type="GO" id="GO:0010468">
    <property type="term" value="P:regulation of gene expression"/>
    <property type="evidence" value="ECO:0007669"/>
    <property type="project" value="UniProtKB-ARBA"/>
</dbReference>
<reference evidence="22" key="3">
    <citation type="journal article" date="2013" name="Nucleic Acids Res.">
        <title>The genome of Anopheles darlingi, the main neotropical malaria vector.</title>
        <authorList>
            <person name="Marinotti O."/>
            <person name="Cerqueira G.C."/>
            <person name="de Almeida L.G."/>
            <person name="Ferro M.I."/>
            <person name="Loreto E.L."/>
            <person name="Zaha A."/>
            <person name="Teixeira S.M."/>
            <person name="Wespiser A.R."/>
            <person name="Almeida E Silva A."/>
            <person name="Schlindwein A.D."/>
            <person name="Pacheco A.C."/>
            <person name="Silva A.L."/>
            <person name="Graveley B.R."/>
            <person name="Walenz B.P."/>
            <person name="Lima Bde A."/>
            <person name="Ribeiro C.A."/>
            <person name="Nunes-Silva C.G."/>
            <person name="de Carvalho C.R."/>
            <person name="Soares C.M."/>
            <person name="de Menezes C.B."/>
            <person name="Matiolli C."/>
            <person name="Caffrey D."/>
            <person name="Araujo D.A."/>
            <person name="de Oliveira D.M."/>
            <person name="Golenbock D."/>
            <person name="Grisard E.C."/>
            <person name="Fantinatti-Garboggini F."/>
            <person name="de Carvalho F.M."/>
            <person name="Barcellos F.G."/>
            <person name="Prosdocimi F."/>
            <person name="May G."/>
            <person name="Azevedo Junior G.M."/>
            <person name="Guimaraes G.M."/>
            <person name="Goldman G.H."/>
            <person name="Padilha I.Q."/>
            <person name="Batista Jda S."/>
            <person name="Ferro J.A."/>
            <person name="Ribeiro J.M."/>
            <person name="Fietto J.L."/>
            <person name="Dabbas K.M."/>
            <person name="Cerdeira L."/>
            <person name="Agnez-Lima L.F."/>
            <person name="Brocchi M."/>
            <person name="de Carvalho M.O."/>
            <person name="Teixeira Mde M."/>
            <person name="Diniz Maia Mde M."/>
            <person name="Goldman M.H."/>
            <person name="Cruz Schneider M.P."/>
            <person name="Felipe M.S."/>
            <person name="Hungria M."/>
            <person name="Nicolas M.F."/>
            <person name="Pereira M."/>
            <person name="Montes M.A."/>
            <person name="Cantao M.E."/>
            <person name="Vincentz M."/>
            <person name="Rafael M.S."/>
            <person name="Silverman N."/>
            <person name="Stoco P.H."/>
            <person name="Souza R.C."/>
            <person name="Vicentini R."/>
            <person name="Gazzinelli R.T."/>
            <person name="Neves Rde O."/>
            <person name="Silva R."/>
            <person name="Astolfi-Filho S."/>
            <person name="Maciel T.E."/>
            <person name="Urmenyi T.P."/>
            <person name="Tadei W.P."/>
            <person name="Camargo E.P."/>
            <person name="de Vasconcelos A.T."/>
        </authorList>
    </citation>
    <scope>NUCLEOTIDE SEQUENCE</scope>
</reference>
<evidence type="ECO:0000256" key="1">
    <source>
        <dbReference type="ARBA" id="ARBA00004324"/>
    </source>
</evidence>
<evidence type="ECO:0000256" key="18">
    <source>
        <dbReference type="SAM" id="MobiDB-lite"/>
    </source>
</evidence>
<feature type="region of interest" description="Disordered" evidence="18">
    <location>
        <begin position="357"/>
        <end position="399"/>
    </location>
</feature>
<dbReference type="InterPro" id="IPR000629">
    <property type="entry name" value="RNA-helicase_DEAD-box_CS"/>
</dbReference>
<organism evidence="22">
    <name type="scientific">Anopheles darlingi</name>
    <name type="common">Mosquito</name>
    <dbReference type="NCBI Taxonomy" id="43151"/>
    <lineage>
        <taxon>Eukaryota</taxon>
        <taxon>Metazoa</taxon>
        <taxon>Ecdysozoa</taxon>
        <taxon>Arthropoda</taxon>
        <taxon>Hexapoda</taxon>
        <taxon>Insecta</taxon>
        <taxon>Pterygota</taxon>
        <taxon>Neoptera</taxon>
        <taxon>Endopterygota</taxon>
        <taxon>Diptera</taxon>
        <taxon>Nematocera</taxon>
        <taxon>Culicoidea</taxon>
        <taxon>Culicidae</taxon>
        <taxon>Anophelinae</taxon>
        <taxon>Anopheles</taxon>
    </lineage>
</organism>
<feature type="domain" description="DEAD-box RNA helicase Q" evidence="21">
    <location>
        <begin position="537"/>
        <end position="565"/>
    </location>
</feature>
<dbReference type="GO" id="GO:0000398">
    <property type="term" value="P:mRNA splicing, via spliceosome"/>
    <property type="evidence" value="ECO:0007669"/>
    <property type="project" value="UniProtKB-ARBA"/>
</dbReference>
<evidence type="ECO:0000313" key="22">
    <source>
        <dbReference type="EMBL" id="ETN60688.1"/>
    </source>
</evidence>
<feature type="domain" description="Helicase ATP-binding" evidence="19">
    <location>
        <begin position="568"/>
        <end position="746"/>
    </location>
</feature>
<keyword evidence="4" id="KW-0747">Spliceosome</keyword>
<feature type="compositionally biased region" description="Low complexity" evidence="18">
    <location>
        <begin position="240"/>
        <end position="252"/>
    </location>
</feature>
<evidence type="ECO:0000313" key="24">
    <source>
        <dbReference type="Proteomes" id="UP000000673"/>
    </source>
</evidence>
<dbReference type="AlphaFoldDB" id="W5JBA8"/>
<evidence type="ECO:0000256" key="17">
    <source>
        <dbReference type="PROSITE-ProRule" id="PRU00552"/>
    </source>
</evidence>
<reference evidence="22" key="2">
    <citation type="submission" date="2010-05" db="EMBL/GenBank/DDBJ databases">
        <authorList>
            <person name="Almeida L.G."/>
            <person name="Nicolas M.F."/>
            <person name="Souza R.C."/>
            <person name="Vasconcelos A.T.R."/>
        </authorList>
    </citation>
    <scope>NUCLEOTIDE SEQUENCE</scope>
</reference>
<evidence type="ECO:0000256" key="15">
    <source>
        <dbReference type="ARBA" id="ARBA00050029"/>
    </source>
</evidence>
<dbReference type="PANTHER" id="PTHR47958">
    <property type="entry name" value="ATP-DEPENDENT RNA HELICASE DBP3"/>
    <property type="match status" value="1"/>
</dbReference>
<feature type="region of interest" description="Disordered" evidence="18">
    <location>
        <begin position="52"/>
        <end position="267"/>
    </location>
</feature>
<evidence type="ECO:0000256" key="11">
    <source>
        <dbReference type="ARBA" id="ARBA00023242"/>
    </source>
</evidence>
<reference evidence="22 24" key="1">
    <citation type="journal article" date="2010" name="BMC Genomics">
        <title>Combination of measures distinguishes pre-miRNAs from other stem-loops in the genome of the newly sequenced Anopheles darlingi.</title>
        <authorList>
            <person name="Mendes N.D."/>
            <person name="Freitas A.T."/>
            <person name="Vasconcelos A.T."/>
            <person name="Sagot M.F."/>
        </authorList>
    </citation>
    <scope>NUCLEOTIDE SEQUENCE</scope>
</reference>
<comment type="function">
    <text evidence="14">Component of the 17S U2 SnRNP complex of the spliceosome, a large ribonucleoprotein complex that removes introns from transcribed pre-mRNAs. The 17S U2 SnRNP complex (1) directly participates in early spliceosome assembly and (2) mediates recognition of the intron branch site during pre-mRNA splicing by promoting the selection of the pre-mRNA branch-site adenosine, the nucleophile for the first step of splicing. Within the 17S U2 SnRNP complex, DDX46 plays essential roles during assembly of pre-spliceosome and proofreading of the branch site.</text>
</comment>
<evidence type="ECO:0000313" key="23">
    <source>
        <dbReference type="EnsemblMetazoa" id="ADAC007683-PA"/>
    </source>
</evidence>
<dbReference type="CDD" id="cd22473">
    <property type="entry name" value="KH-I_DDX46"/>
    <property type="match status" value="1"/>
</dbReference>
<dbReference type="GO" id="GO:0016607">
    <property type="term" value="C:nuclear speck"/>
    <property type="evidence" value="ECO:0007669"/>
    <property type="project" value="UniProtKB-SubCell"/>
</dbReference>
<dbReference type="Pfam" id="PF00270">
    <property type="entry name" value="DEAD"/>
    <property type="match status" value="1"/>
</dbReference>
<dbReference type="EC" id="3.6.4.13" evidence="2"/>
<dbReference type="InterPro" id="IPR014014">
    <property type="entry name" value="RNA_helicase_DEAD_Q_motif"/>
</dbReference>
<keyword evidence="11" id="KW-0539">Nucleus</keyword>
<evidence type="ECO:0000256" key="2">
    <source>
        <dbReference type="ARBA" id="ARBA00012552"/>
    </source>
</evidence>
<feature type="compositionally biased region" description="Polar residues" evidence="18">
    <location>
        <begin position="999"/>
        <end position="1009"/>
    </location>
</feature>
<dbReference type="CDD" id="cd18787">
    <property type="entry name" value="SF2_C_DEAD"/>
    <property type="match status" value="1"/>
</dbReference>
<proteinExistence type="inferred from homology"/>
<dbReference type="PROSITE" id="PS00039">
    <property type="entry name" value="DEAD_ATP_HELICASE"/>
    <property type="match status" value="1"/>
</dbReference>
<evidence type="ECO:0000256" key="13">
    <source>
        <dbReference type="ARBA" id="ARBA00047984"/>
    </source>
</evidence>
<evidence type="ECO:0000256" key="9">
    <source>
        <dbReference type="ARBA" id="ARBA00023054"/>
    </source>
</evidence>
<dbReference type="PROSITE" id="PS51195">
    <property type="entry name" value="Q_MOTIF"/>
    <property type="match status" value="1"/>
</dbReference>
<dbReference type="SMART" id="SM00490">
    <property type="entry name" value="HELICc"/>
    <property type="match status" value="1"/>
</dbReference>
<feature type="compositionally biased region" description="Basic and acidic residues" evidence="18">
    <location>
        <begin position="178"/>
        <end position="228"/>
    </location>
</feature>
<feature type="compositionally biased region" description="Polar residues" evidence="18">
    <location>
        <begin position="230"/>
        <end position="239"/>
    </location>
</feature>
<evidence type="ECO:0000256" key="16">
    <source>
        <dbReference type="ARBA" id="ARBA00050042"/>
    </source>
</evidence>
<dbReference type="InterPro" id="IPR001650">
    <property type="entry name" value="Helicase_C-like"/>
</dbReference>
<evidence type="ECO:0000256" key="5">
    <source>
        <dbReference type="ARBA" id="ARBA00022741"/>
    </source>
</evidence>
<evidence type="ECO:0000259" key="21">
    <source>
        <dbReference type="PROSITE" id="PS51195"/>
    </source>
</evidence>
<comment type="similarity">
    <text evidence="12">Belongs to the DEAD box helicase family. DDX46/PRP5 subfamily.</text>
</comment>
<feature type="short sequence motif" description="Q motif" evidence="17">
    <location>
        <begin position="537"/>
        <end position="565"/>
    </location>
</feature>
<dbReference type="FunCoup" id="W5JBA8">
    <property type="interactions" value="2254"/>
</dbReference>
<feature type="region of interest" description="Disordered" evidence="18">
    <location>
        <begin position="289"/>
        <end position="326"/>
    </location>
</feature>
<feature type="compositionally biased region" description="Basic and acidic residues" evidence="18">
    <location>
        <begin position="312"/>
        <end position="326"/>
    </location>
</feature>
<feature type="compositionally biased region" description="Acidic residues" evidence="18">
    <location>
        <begin position="367"/>
        <end position="377"/>
    </location>
</feature>
<dbReference type="FunFam" id="3.40.50.300:FF:000079">
    <property type="entry name" value="probable ATP-dependent RNA helicase DDX17"/>
    <property type="match status" value="1"/>
</dbReference>
<dbReference type="eggNOG" id="KOG0334">
    <property type="taxonomic scope" value="Eukaryota"/>
</dbReference>